<evidence type="ECO:0000313" key="4">
    <source>
        <dbReference type="Proteomes" id="UP001235939"/>
    </source>
</evidence>
<dbReference type="InterPro" id="IPR029526">
    <property type="entry name" value="PGBD"/>
</dbReference>
<dbReference type="InterPro" id="IPR035896">
    <property type="entry name" value="AN1-like_Znf"/>
</dbReference>
<dbReference type="PANTHER" id="PTHR46599">
    <property type="entry name" value="PIGGYBAC TRANSPOSABLE ELEMENT-DERIVED PROTEIN 4"/>
    <property type="match status" value="1"/>
</dbReference>
<gene>
    <name evidence="3" type="ORF">LAZ67_14001574</name>
</gene>
<organism evidence="3 4">
    <name type="scientific">Cordylochernes scorpioides</name>
    <dbReference type="NCBI Taxonomy" id="51811"/>
    <lineage>
        <taxon>Eukaryota</taxon>
        <taxon>Metazoa</taxon>
        <taxon>Ecdysozoa</taxon>
        <taxon>Arthropoda</taxon>
        <taxon>Chelicerata</taxon>
        <taxon>Arachnida</taxon>
        <taxon>Pseudoscorpiones</taxon>
        <taxon>Cheliferoidea</taxon>
        <taxon>Chernetidae</taxon>
        <taxon>Cordylochernes</taxon>
    </lineage>
</organism>
<reference evidence="3 4" key="1">
    <citation type="submission" date="2022-01" db="EMBL/GenBank/DDBJ databases">
        <title>A chromosomal length assembly of Cordylochernes scorpioides.</title>
        <authorList>
            <person name="Zeh D."/>
            <person name="Zeh J."/>
        </authorList>
    </citation>
    <scope>NUCLEOTIDE SEQUENCE [LARGE SCALE GENOMIC DNA]</scope>
    <source>
        <strain evidence="3">IN4F17</strain>
        <tissue evidence="3">Whole Body</tissue>
    </source>
</reference>
<name>A0ABY6L695_9ARAC</name>
<protein>
    <recommendedName>
        <fullName evidence="2">PiggyBac transposable element-derived protein domain-containing protein</fullName>
    </recommendedName>
</protein>
<dbReference type="EMBL" id="CP092876">
    <property type="protein sequence ID" value="UYV76649.1"/>
    <property type="molecule type" value="Genomic_DNA"/>
</dbReference>
<dbReference type="Proteomes" id="UP001235939">
    <property type="component" value="Chromosome 14"/>
</dbReference>
<sequence>MILNPSWNIKTKNLVHLQLPVSMWGETRQRGERPVNGKVQRNLSSYWTFVTFWDKRACHISFQEIWADDGTGFEIFRSVMNCERFLFLLRCLRFNDLLTPPIREIFEEYVTNCKPMYHLGEYLTVDENIIPFKGRCSFKQYLPNKPAKYDINTYVLYCSRTSYVVNLEIYTGKQPEGPYQIIVLLNDYKLTLYVSERGKSVILLSTMHSTATIDEKTNEKKKPEIITFYNITKGGVDLLDQKTSLYSVGRLNSNLLFDEIQPQNIYERRKEFLKSLSLELVKEFHHIRSTIKSFSKPLRSIVRKHAGQSSETMNEDIPEPLSKAQKRCHLCPYKKDRKTKPLCQKCQTNFCKEHSIIMRRQCIRQQQPDDENSEAGASSEPHLLTQGDLNDLVRDLDLSKNRVNH</sequence>
<feature type="domain" description="PiggyBac transposable element-derived protein" evidence="2">
    <location>
        <begin position="61"/>
        <end position="177"/>
    </location>
</feature>
<dbReference type="SUPFAM" id="SSF118310">
    <property type="entry name" value="AN1-like Zinc finger"/>
    <property type="match status" value="1"/>
</dbReference>
<proteinExistence type="predicted"/>
<feature type="region of interest" description="Disordered" evidence="1">
    <location>
        <begin position="365"/>
        <end position="388"/>
    </location>
</feature>
<evidence type="ECO:0000313" key="3">
    <source>
        <dbReference type="EMBL" id="UYV76649.1"/>
    </source>
</evidence>
<evidence type="ECO:0000259" key="2">
    <source>
        <dbReference type="Pfam" id="PF13843"/>
    </source>
</evidence>
<dbReference type="Pfam" id="PF13843">
    <property type="entry name" value="DDE_Tnp_1_7"/>
    <property type="match status" value="1"/>
</dbReference>
<keyword evidence="4" id="KW-1185">Reference proteome</keyword>
<dbReference type="PANTHER" id="PTHR46599:SF6">
    <property type="entry name" value="DUAL SPECIFICITY PHOSPHATASE 26"/>
    <property type="match status" value="1"/>
</dbReference>
<evidence type="ECO:0000256" key="1">
    <source>
        <dbReference type="SAM" id="MobiDB-lite"/>
    </source>
</evidence>
<accession>A0ABY6L695</accession>